<keyword evidence="3" id="KW-1185">Reference proteome</keyword>
<protein>
    <recommendedName>
        <fullName evidence="1">Amidase domain-containing protein</fullName>
    </recommendedName>
</protein>
<sequence length="541" mass="57300">MPIILTENSSRLETQEVQNIASSGGLQLKHSEVEDFRVLLGNFEDCVSKILSAEDYLPYPDLKKYPRTDIHIPNTTDGEKGGWATRCTIKCQEPIGSLLTGKTLAIKDNIAVAGVRCTNGVSSPEGDWVPAYDATVVTRVLDQGAIIMGKSTCENCCLEPGSDTSCIGEVQNPFADGYSCGGSSSGSGRLVSIGAVDMALGGDQGGSVRIPASLCGIVGLKPTWGLVPYSGILGLYPAIDHCGPMTRTVPDNALLLEALAGPDGMDSRQPAFLPPSCSNFSTTLDAFLATSPLDRPLDGFKIGVLKEGRDLAWMDPNVSSAVSSAVSGLRQLGATVVEVSVPIHTEASATFVASIPFAGVRHGLLDDTAGCKQLYTSDRAAGPSPRLSQTAFDGLGAGAKDAYMRFLYASTNHGAKIHAKCANLFLKYARAYDEALAGVDVLVMPTVPRPALRNVPQDSNMGVLERLSIWNGMLHNTAPFDTTGHPALSLPVGFVPAPEDPSVALPTAVQIVSKRFADVTCFKVAAAWERKFDWKAMRFGF</sequence>
<dbReference type="PANTHER" id="PTHR11895:SF170">
    <property type="entry name" value="AMIDASE"/>
    <property type="match status" value="1"/>
</dbReference>
<dbReference type="Gene3D" id="3.90.1300.10">
    <property type="entry name" value="Amidase signature (AS) domain"/>
    <property type="match status" value="1"/>
</dbReference>
<dbReference type="SUPFAM" id="SSF75304">
    <property type="entry name" value="Amidase signature (AS) enzymes"/>
    <property type="match status" value="1"/>
</dbReference>
<gene>
    <name evidence="2" type="ORF">FE257_005290</name>
</gene>
<dbReference type="Proteomes" id="UP001194746">
    <property type="component" value="Unassembled WGS sequence"/>
</dbReference>
<proteinExistence type="predicted"/>
<dbReference type="GO" id="GO:0003824">
    <property type="term" value="F:catalytic activity"/>
    <property type="evidence" value="ECO:0007669"/>
    <property type="project" value="InterPro"/>
</dbReference>
<evidence type="ECO:0000313" key="2">
    <source>
        <dbReference type="EMBL" id="KAF9891031.1"/>
    </source>
</evidence>
<reference evidence="2" key="2">
    <citation type="submission" date="2020-02" db="EMBL/GenBank/DDBJ databases">
        <authorList>
            <person name="Gilchrist C.L.M."/>
            <person name="Chooi Y.-H."/>
        </authorList>
    </citation>
    <scope>NUCLEOTIDE SEQUENCE</scope>
    <source>
        <strain evidence="2">MST-FP2251</strain>
    </source>
</reference>
<dbReference type="EMBL" id="VCAU01000022">
    <property type="protein sequence ID" value="KAF9891031.1"/>
    <property type="molecule type" value="Genomic_DNA"/>
</dbReference>
<organism evidence="2 3">
    <name type="scientific">Aspergillus nanangensis</name>
    <dbReference type="NCBI Taxonomy" id="2582783"/>
    <lineage>
        <taxon>Eukaryota</taxon>
        <taxon>Fungi</taxon>
        <taxon>Dikarya</taxon>
        <taxon>Ascomycota</taxon>
        <taxon>Pezizomycotina</taxon>
        <taxon>Eurotiomycetes</taxon>
        <taxon>Eurotiomycetidae</taxon>
        <taxon>Eurotiales</taxon>
        <taxon>Aspergillaceae</taxon>
        <taxon>Aspergillus</taxon>
        <taxon>Aspergillus subgen. Circumdati</taxon>
    </lineage>
</organism>
<comment type="caution">
    <text evidence="2">The sequence shown here is derived from an EMBL/GenBank/DDBJ whole genome shotgun (WGS) entry which is preliminary data.</text>
</comment>
<name>A0AAD4CQV5_ASPNN</name>
<evidence type="ECO:0000313" key="3">
    <source>
        <dbReference type="Proteomes" id="UP001194746"/>
    </source>
</evidence>
<dbReference type="InterPro" id="IPR023631">
    <property type="entry name" value="Amidase_dom"/>
</dbReference>
<dbReference type="AlphaFoldDB" id="A0AAD4CQV5"/>
<dbReference type="InterPro" id="IPR000120">
    <property type="entry name" value="Amidase"/>
</dbReference>
<dbReference type="PANTHER" id="PTHR11895">
    <property type="entry name" value="TRANSAMIDASE"/>
    <property type="match status" value="1"/>
</dbReference>
<accession>A0AAD4CQV5</accession>
<reference evidence="2" key="1">
    <citation type="journal article" date="2019" name="Beilstein J. Org. Chem.">
        <title>Nanangenines: drimane sesquiterpenoids as the dominant metabolite cohort of a novel Australian fungus, Aspergillus nanangensis.</title>
        <authorList>
            <person name="Lacey H.J."/>
            <person name="Gilchrist C.L.M."/>
            <person name="Crombie A."/>
            <person name="Kalaitzis J.A."/>
            <person name="Vuong D."/>
            <person name="Rutledge P.J."/>
            <person name="Turner P."/>
            <person name="Pitt J.I."/>
            <person name="Lacey E."/>
            <person name="Chooi Y.H."/>
            <person name="Piggott A.M."/>
        </authorList>
    </citation>
    <scope>NUCLEOTIDE SEQUENCE</scope>
    <source>
        <strain evidence="2">MST-FP2251</strain>
    </source>
</reference>
<evidence type="ECO:0000259" key="1">
    <source>
        <dbReference type="Pfam" id="PF01425"/>
    </source>
</evidence>
<dbReference type="InterPro" id="IPR036928">
    <property type="entry name" value="AS_sf"/>
</dbReference>
<feature type="domain" description="Amidase" evidence="1">
    <location>
        <begin position="96"/>
        <end position="521"/>
    </location>
</feature>
<dbReference type="Pfam" id="PF01425">
    <property type="entry name" value="Amidase"/>
    <property type="match status" value="1"/>
</dbReference>